<dbReference type="SUPFAM" id="SSF53335">
    <property type="entry name" value="S-adenosyl-L-methionine-dependent methyltransferases"/>
    <property type="match status" value="1"/>
</dbReference>
<dbReference type="RefSeq" id="WP_200339548.1">
    <property type="nucleotide sequence ID" value="NZ_NRRL01000007.1"/>
</dbReference>
<evidence type="ECO:0000313" key="3">
    <source>
        <dbReference type="EMBL" id="MBK1667438.1"/>
    </source>
</evidence>
<feature type="domain" description="Methyltransferase type 12" evidence="2">
    <location>
        <begin position="61"/>
        <end position="156"/>
    </location>
</feature>
<dbReference type="Pfam" id="PF08242">
    <property type="entry name" value="Methyltransf_12"/>
    <property type="match status" value="1"/>
</dbReference>
<feature type="region of interest" description="Disordered" evidence="1">
    <location>
        <begin position="1"/>
        <end position="25"/>
    </location>
</feature>
<dbReference type="EMBL" id="NRRL01000007">
    <property type="protein sequence ID" value="MBK1667438.1"/>
    <property type="molecule type" value="Genomic_DNA"/>
</dbReference>
<accession>A0ABS1DAG9</accession>
<evidence type="ECO:0000256" key="1">
    <source>
        <dbReference type="SAM" id="MobiDB-lite"/>
    </source>
</evidence>
<gene>
    <name evidence="3" type="ORF">CKO28_05260</name>
</gene>
<evidence type="ECO:0000259" key="2">
    <source>
        <dbReference type="Pfam" id="PF08242"/>
    </source>
</evidence>
<dbReference type="CDD" id="cd02440">
    <property type="entry name" value="AdoMet_MTases"/>
    <property type="match status" value="1"/>
</dbReference>
<dbReference type="Gene3D" id="3.40.50.150">
    <property type="entry name" value="Vaccinia Virus protein VP39"/>
    <property type="match status" value="1"/>
</dbReference>
<keyword evidence="4" id="KW-1185">Reference proteome</keyword>
<comment type="caution">
    <text evidence="3">The sequence shown here is derived from an EMBL/GenBank/DDBJ whole genome shotgun (WGS) entry which is preliminary data.</text>
</comment>
<dbReference type="InterPro" id="IPR013217">
    <property type="entry name" value="Methyltransf_12"/>
</dbReference>
<organism evidence="3 4">
    <name type="scientific">Rhodovibrio sodomensis</name>
    <dbReference type="NCBI Taxonomy" id="1088"/>
    <lineage>
        <taxon>Bacteria</taxon>
        <taxon>Pseudomonadati</taxon>
        <taxon>Pseudomonadota</taxon>
        <taxon>Alphaproteobacteria</taxon>
        <taxon>Rhodospirillales</taxon>
        <taxon>Rhodovibrionaceae</taxon>
        <taxon>Rhodovibrio</taxon>
    </lineage>
</organism>
<dbReference type="Proteomes" id="UP001296873">
    <property type="component" value="Unassembled WGS sequence"/>
</dbReference>
<dbReference type="InterPro" id="IPR029063">
    <property type="entry name" value="SAM-dependent_MTases_sf"/>
</dbReference>
<proteinExistence type="predicted"/>
<protein>
    <recommendedName>
        <fullName evidence="2">Methyltransferase type 12 domain-containing protein</fullName>
    </recommendedName>
</protein>
<name>A0ABS1DAG9_9PROT</name>
<evidence type="ECO:0000313" key="4">
    <source>
        <dbReference type="Proteomes" id="UP001296873"/>
    </source>
</evidence>
<reference evidence="3 4" key="1">
    <citation type="journal article" date="2020" name="Microorganisms">
        <title>Osmotic Adaptation and Compatible Solute Biosynthesis of Phototrophic Bacteria as Revealed from Genome Analyses.</title>
        <authorList>
            <person name="Imhoff J.F."/>
            <person name="Rahn T."/>
            <person name="Kunzel S."/>
            <person name="Keller A."/>
            <person name="Neulinger S.C."/>
        </authorList>
    </citation>
    <scope>NUCLEOTIDE SEQUENCE [LARGE SCALE GENOMIC DNA]</scope>
    <source>
        <strain evidence="3 4">DSM 9895</strain>
    </source>
</reference>
<sequence>MADQHDDPVRRQYEQFPYPHRDPGDEATRLVTGSPSHLAEIRHYLYAGRLDVRQGFKALVAGGGTGDAAIMLAQQLAEAGGGEVVYLDMSTAAREIAEARAAARGLTNVAFVTGSLLALDDLGLGGFDYIDCCGVLHHLEDPPAGARALARALRPDVATVGGGLGVMVYAPYGRTGVYPMQQMLAQLAGDRPLAEQVAVARRLWDRLPGSNWLRRNPFVGDHKRSDAELVDLLLHARDRSYTVPEFARLLPAGDLRPAAFLEPARYDPASYLNDPKLLRPLAEAGPIERAAFAERLTGTMKKHIAYAVPAGAGDPVARPNDAAVPVMPGSDPAALADRLAGASPTLTVTLDGEKRSFPLPRLTAPFLRRVDGTRTIGEIVQALCAQDAGLDPDAARRQFDQLYAVLNGLNLMLLARRPGTLAQS</sequence>